<evidence type="ECO:0000313" key="1">
    <source>
        <dbReference type="EMBL" id="CDU85114.1"/>
    </source>
</evidence>
<organism evidence="1 4">
    <name type="scientific">Plasmodium yoelii</name>
    <dbReference type="NCBI Taxonomy" id="5861"/>
    <lineage>
        <taxon>Eukaryota</taxon>
        <taxon>Sar</taxon>
        <taxon>Alveolata</taxon>
        <taxon>Apicomplexa</taxon>
        <taxon>Aconoidasida</taxon>
        <taxon>Haemosporida</taxon>
        <taxon>Plasmodiidae</taxon>
        <taxon>Plasmodium</taxon>
        <taxon>Plasmodium (Vinckeia)</taxon>
    </lineage>
</organism>
<dbReference type="VEuPathDB" id="PlasmoDB:PY17X_1028400"/>
<gene>
    <name evidence="2" type="ORF">PY17X_1028400</name>
    <name evidence="1" type="ORF">PYYM_1028100</name>
</gene>
<reference evidence="1" key="2">
    <citation type="submission" date="2014-05" db="EMBL/GenBank/DDBJ databases">
        <authorList>
            <person name="Aslett A.Martin."/>
            <person name="De Silva Nishadi"/>
        </authorList>
    </citation>
    <scope>NUCLEOTIDE SEQUENCE</scope>
    <source>
        <strain evidence="1">YM</strain>
    </source>
</reference>
<reference evidence="2" key="3">
    <citation type="submission" date="2014-05" db="EMBL/GenBank/DDBJ databases">
        <authorList>
            <person name="Aslett M.A."/>
            <person name="De Silva N."/>
        </authorList>
    </citation>
    <scope>NUCLEOTIDE SEQUENCE</scope>
    <source>
        <strain evidence="2">17X</strain>
    </source>
</reference>
<accession>A0A077YGA1</accession>
<name>A0A077YGA1_PLAYE</name>
<dbReference type="AlphaFoldDB" id="A0A077YGA1"/>
<proteinExistence type="predicted"/>
<evidence type="ECO:0000313" key="4">
    <source>
        <dbReference type="Proteomes" id="UP000072904"/>
    </source>
</evidence>
<dbReference type="KEGG" id="pyo:PY17X_1028400"/>
<dbReference type="OrthoDB" id="376983at2759"/>
<dbReference type="Proteomes" id="UP000072874">
    <property type="component" value="Chromosome 10"/>
</dbReference>
<dbReference type="GeneID" id="34859923"/>
<protein>
    <submittedName>
        <fullName evidence="1">Uncharacterized protein</fullName>
    </submittedName>
</protein>
<dbReference type="RefSeq" id="XP_022813357.1">
    <property type="nucleotide sequence ID" value="XM_022956297.1"/>
</dbReference>
<dbReference type="OMA" id="QNWQASE"/>
<reference evidence="2" key="4">
    <citation type="submission" date="2019-05" db="EMBL/GenBank/DDBJ databases">
        <authorList>
            <consortium name="Pathogen Informatics"/>
        </authorList>
    </citation>
    <scope>NUCLEOTIDE SEQUENCE</scope>
    <source>
        <strain evidence="2">17X</strain>
    </source>
</reference>
<dbReference type="VEuPathDB" id="PlasmoDB:PYYM_1028100"/>
<reference evidence="3 4" key="1">
    <citation type="journal article" date="2014" name="BMC Biol.">
        <title>A comprehensive evaluation of rodent malaria parasite genomes and gene expression.</title>
        <authorList>
            <person name="Otto T.D."/>
            <person name="Bohme U."/>
            <person name="Jackson A.P."/>
            <person name="Hunt M."/>
            <person name="Franke-Fayard B."/>
            <person name="Hoeijmakers W.A."/>
            <person name="Religa A.A."/>
            <person name="Robertson L."/>
            <person name="Sanders M."/>
            <person name="Ogun S.A."/>
            <person name="Cunningham D."/>
            <person name="Erhart A."/>
            <person name="Billker O."/>
            <person name="Khan S.M."/>
            <person name="Stunnenberg H.G."/>
            <person name="Langhorne J."/>
            <person name="Holder A.A."/>
            <person name="Waters A.P."/>
            <person name="Newbold C.I."/>
            <person name="Pain A."/>
            <person name="Berriman M."/>
            <person name="Janse C.J."/>
        </authorList>
    </citation>
    <scope>NUCLEOTIDE SEQUENCE [LARGE SCALE GENOMIC DNA]</scope>
    <source>
        <strain evidence="2 3">17X</strain>
        <strain evidence="1 4">YM</strain>
    </source>
</reference>
<dbReference type="EMBL" id="LM993664">
    <property type="protein sequence ID" value="VTZ79009.1"/>
    <property type="molecule type" value="Genomic_DNA"/>
</dbReference>
<sequence>MYIVKIMKIVYNCFLVFLVVVMQKLYGVSSNRLEKEEGNFMNFLPSNSLLYPLDFQQNWQASEPIPVTIHYNIPSYGHKDLLMALESYTDLENYQKESEENKRRIIEEQNRLEDILWNKIQLIKVKDKKLQRSKHLRTYKDKI</sequence>
<evidence type="ECO:0000313" key="2">
    <source>
        <dbReference type="EMBL" id="VTZ79009.1"/>
    </source>
</evidence>
<evidence type="ECO:0000313" key="3">
    <source>
        <dbReference type="Proteomes" id="UP000072874"/>
    </source>
</evidence>
<dbReference type="EMBL" id="LK934638">
    <property type="protein sequence ID" value="CDU85114.1"/>
    <property type="molecule type" value="Genomic_DNA"/>
</dbReference>
<dbReference type="Proteomes" id="UP000072904">
    <property type="component" value="Chromosome 10"/>
</dbReference>